<evidence type="ECO:0000313" key="3">
    <source>
        <dbReference type="EMBL" id="VXA84329.1"/>
    </source>
</evidence>
<name>A0A653KYB8_AERVE</name>
<keyword evidence="1" id="KW-0732">Signal</keyword>
<dbReference type="Pfam" id="PF25607">
    <property type="entry name" value="DUF7939"/>
    <property type="match status" value="1"/>
</dbReference>
<gene>
    <name evidence="3" type="ORF">AERO8C_170037</name>
</gene>
<dbReference type="EMBL" id="CABWLC010000009">
    <property type="protein sequence ID" value="VXA84329.1"/>
    <property type="molecule type" value="Genomic_DNA"/>
</dbReference>
<accession>A0A653KYB8</accession>
<dbReference type="AlphaFoldDB" id="A0A653KYB8"/>
<reference evidence="3 4" key="1">
    <citation type="submission" date="2019-10" db="EMBL/GenBank/DDBJ databases">
        <authorList>
            <person name="Karimi E."/>
        </authorList>
    </citation>
    <scope>NUCLEOTIDE SEQUENCE [LARGE SCALE GENOMIC DNA]</scope>
    <source>
        <strain evidence="3">Aeromonas sp. 8C</strain>
    </source>
</reference>
<feature type="chain" id="PRO_5024952045" description="DUF7939 domain-containing protein" evidence="1">
    <location>
        <begin position="20"/>
        <end position="511"/>
    </location>
</feature>
<evidence type="ECO:0000256" key="1">
    <source>
        <dbReference type="SAM" id="SignalP"/>
    </source>
</evidence>
<feature type="signal peptide" evidence="1">
    <location>
        <begin position="1"/>
        <end position="19"/>
    </location>
</feature>
<dbReference type="Proteomes" id="UP000439123">
    <property type="component" value="Unassembled WGS sequence"/>
</dbReference>
<evidence type="ECO:0000259" key="2">
    <source>
        <dbReference type="Pfam" id="PF25607"/>
    </source>
</evidence>
<proteinExistence type="predicted"/>
<dbReference type="InterPro" id="IPR025738">
    <property type="entry name" value="BatD"/>
</dbReference>
<dbReference type="InterPro" id="IPR057699">
    <property type="entry name" value="DUF7939"/>
</dbReference>
<protein>
    <recommendedName>
        <fullName evidence="2">DUF7939 domain-containing protein</fullName>
    </recommendedName>
</protein>
<dbReference type="PANTHER" id="PTHR40940">
    <property type="entry name" value="PROTEIN BATD-RELATED"/>
    <property type="match status" value="1"/>
</dbReference>
<feature type="domain" description="DUF7939" evidence="2">
    <location>
        <begin position="407"/>
        <end position="485"/>
    </location>
</feature>
<organism evidence="3 4">
    <name type="scientific">Aeromonas veronii</name>
    <dbReference type="NCBI Taxonomy" id="654"/>
    <lineage>
        <taxon>Bacteria</taxon>
        <taxon>Pseudomonadati</taxon>
        <taxon>Pseudomonadota</taxon>
        <taxon>Gammaproteobacteria</taxon>
        <taxon>Aeromonadales</taxon>
        <taxon>Aeromonadaceae</taxon>
        <taxon>Aeromonas</taxon>
    </lineage>
</organism>
<dbReference type="PANTHER" id="PTHR40940:SF1">
    <property type="entry name" value="PROTEIN BATD"/>
    <property type="match status" value="1"/>
</dbReference>
<evidence type="ECO:0000313" key="4">
    <source>
        <dbReference type="Proteomes" id="UP000439123"/>
    </source>
</evidence>
<sequence>MTRAGWGLLLALSSPLCWALPPRAELLPGADPSDWLLIIEADGERQSSELEISPLLRQFAVGRVTMSRVTTPVQQLTRWQIPLYQSDSPANTEVVIAPLKLGNEFTPSLTLPLREVKTAALPQPAAPSPLEMQASLDHQGPLYPGQPVIYRLTLWLPTSMQNPALSELSSANFTIRRLGSDEWIAPAQAGLPGRLTRSWLVQAKAPGLWYLDSPRLQGQLTQQGNKPQKLSARAAPLEVRVDKAPATPVATRLTLSQRLEPASTGEVGEPLIRILTLTMENGDSGQIQLAPLMAHQLPNGIQAHPDGEQQQERYRDGKLLFERQWRQTLVAEQSGDYQLPPIDLPWFNTQSGRIEQASLPAITLTFQATTNRQPDQQTSQMALRESLWWVVLAVALRTLWRHWPRWRAFYQLQRALARHQPDASRKALIKWATMRWLVSYYQLGQLPDAGHNRLGNGLAALERACFARPSSGQPIEWRALARTLRADETAGIAHLIYLLAHGSSHSRRHAP</sequence>